<evidence type="ECO:0000256" key="8">
    <source>
        <dbReference type="SAM" id="MobiDB-lite"/>
    </source>
</evidence>
<feature type="region of interest" description="Disordered" evidence="8">
    <location>
        <begin position="26"/>
        <end position="55"/>
    </location>
</feature>
<evidence type="ECO:0000256" key="3">
    <source>
        <dbReference type="ARBA" id="ARBA00022512"/>
    </source>
</evidence>
<comment type="subcellular location">
    <subcellularLocation>
        <location evidence="1 7">Secreted</location>
        <location evidence="1 7">Cell wall</location>
    </subcellularLocation>
</comment>
<evidence type="ECO:0000256" key="4">
    <source>
        <dbReference type="ARBA" id="ARBA00022525"/>
    </source>
</evidence>
<feature type="signal peptide" evidence="7">
    <location>
        <begin position="1"/>
        <end position="18"/>
    </location>
</feature>
<dbReference type="CDD" id="cd23507">
    <property type="entry name" value="hydrophobin_I"/>
    <property type="match status" value="1"/>
</dbReference>
<dbReference type="Proteomes" id="UP000683000">
    <property type="component" value="Unassembled WGS sequence"/>
</dbReference>
<dbReference type="AlphaFoldDB" id="A0A8I2YXF6"/>
<dbReference type="SMART" id="SM00075">
    <property type="entry name" value="HYDRO"/>
    <property type="match status" value="1"/>
</dbReference>
<evidence type="ECO:0000256" key="6">
    <source>
        <dbReference type="ARBA" id="ARBA00023157"/>
    </source>
</evidence>
<dbReference type="InterPro" id="IPR001338">
    <property type="entry name" value="Class_I_Hydrophobin"/>
</dbReference>
<sequence length="138" mass="14215">MKFTAILAFIAAATVVSASTNAERLARGLPPNAPMKRASPVERARRSYPSSQPHKCNGGSVHCCKNVEKAGHGGKIDDLLNLANIAIVVDELVGSNCSPISVIGVGSGSKCTQQTVCCSNVHQNGLISTGCTPINISG</sequence>
<evidence type="ECO:0000313" key="10">
    <source>
        <dbReference type="Proteomes" id="UP000683000"/>
    </source>
</evidence>
<dbReference type="GO" id="GO:0009277">
    <property type="term" value="C:fungal-type cell wall"/>
    <property type="evidence" value="ECO:0007669"/>
    <property type="project" value="InterPro"/>
</dbReference>
<evidence type="ECO:0000313" key="9">
    <source>
        <dbReference type="EMBL" id="KAG6380246.1"/>
    </source>
</evidence>
<accession>A0A8I2YXF6</accession>
<keyword evidence="4 7" id="KW-0964">Secreted</keyword>
<organism evidence="9 10">
    <name type="scientific">Boletus reticuloceps</name>
    <dbReference type="NCBI Taxonomy" id="495285"/>
    <lineage>
        <taxon>Eukaryota</taxon>
        <taxon>Fungi</taxon>
        <taxon>Dikarya</taxon>
        <taxon>Basidiomycota</taxon>
        <taxon>Agaricomycotina</taxon>
        <taxon>Agaricomycetes</taxon>
        <taxon>Agaricomycetidae</taxon>
        <taxon>Boletales</taxon>
        <taxon>Boletineae</taxon>
        <taxon>Boletaceae</taxon>
        <taxon>Boletoideae</taxon>
        <taxon>Boletus</taxon>
    </lineage>
</organism>
<dbReference type="EMBL" id="JAGFBS010000003">
    <property type="protein sequence ID" value="KAG6380246.1"/>
    <property type="molecule type" value="Genomic_DNA"/>
</dbReference>
<comment type="similarity">
    <text evidence="2 7">Belongs to the fungal hydrophobin family.</text>
</comment>
<protein>
    <recommendedName>
        <fullName evidence="7">Hydrophobin</fullName>
    </recommendedName>
</protein>
<reference evidence="9" key="1">
    <citation type="submission" date="2021-03" db="EMBL/GenBank/DDBJ databases">
        <title>Evolutionary innovations through gain and loss of genes in the ectomycorrhizal Boletales.</title>
        <authorList>
            <person name="Wu G."/>
            <person name="Miyauchi S."/>
            <person name="Morin E."/>
            <person name="Yang Z.-L."/>
            <person name="Xu J."/>
            <person name="Martin F.M."/>
        </authorList>
    </citation>
    <scope>NUCLEOTIDE SEQUENCE</scope>
    <source>
        <strain evidence="9">BR01</strain>
    </source>
</reference>
<evidence type="ECO:0000256" key="7">
    <source>
        <dbReference type="RuleBase" id="RU365009"/>
    </source>
</evidence>
<dbReference type="OrthoDB" id="4225815at2759"/>
<proteinExistence type="inferred from homology"/>
<dbReference type="GO" id="GO:0005199">
    <property type="term" value="F:structural constituent of cell wall"/>
    <property type="evidence" value="ECO:0007669"/>
    <property type="project" value="InterPro"/>
</dbReference>
<keyword evidence="10" id="KW-1185">Reference proteome</keyword>
<evidence type="ECO:0000256" key="1">
    <source>
        <dbReference type="ARBA" id="ARBA00004191"/>
    </source>
</evidence>
<keyword evidence="5 7" id="KW-0732">Signal</keyword>
<name>A0A8I2YXF6_9AGAM</name>
<feature type="chain" id="PRO_5034619464" description="Hydrophobin" evidence="7">
    <location>
        <begin position="19"/>
        <end position="138"/>
    </location>
</feature>
<evidence type="ECO:0000256" key="2">
    <source>
        <dbReference type="ARBA" id="ARBA00010446"/>
    </source>
</evidence>
<keyword evidence="3 7" id="KW-0134">Cell wall</keyword>
<dbReference type="InterPro" id="IPR019778">
    <property type="entry name" value="Class_I_Hydrophobin_CS"/>
</dbReference>
<gene>
    <name evidence="9" type="ORF">JVT61DRAFT_8338</name>
</gene>
<dbReference type="Pfam" id="PF01185">
    <property type="entry name" value="Hydrophobin"/>
    <property type="match status" value="1"/>
</dbReference>
<comment type="caution">
    <text evidence="9">The sequence shown here is derived from an EMBL/GenBank/DDBJ whole genome shotgun (WGS) entry which is preliminary data.</text>
</comment>
<evidence type="ECO:0000256" key="5">
    <source>
        <dbReference type="ARBA" id="ARBA00022729"/>
    </source>
</evidence>
<keyword evidence="6 7" id="KW-1015">Disulfide bond</keyword>
<dbReference type="PROSITE" id="PS00956">
    <property type="entry name" value="HYDROPHOBIN"/>
    <property type="match status" value="1"/>
</dbReference>